<feature type="non-terminal residue" evidence="2">
    <location>
        <position position="294"/>
    </location>
</feature>
<gene>
    <name evidence="2" type="ORF">PCOR1329_LOCUS46539</name>
</gene>
<feature type="region of interest" description="Disordered" evidence="1">
    <location>
        <begin position="1"/>
        <end position="22"/>
    </location>
</feature>
<accession>A0ABN9UBC6</accession>
<keyword evidence="3" id="KW-1185">Reference proteome</keyword>
<proteinExistence type="predicted"/>
<evidence type="ECO:0000313" key="3">
    <source>
        <dbReference type="Proteomes" id="UP001189429"/>
    </source>
</evidence>
<evidence type="ECO:0000256" key="1">
    <source>
        <dbReference type="SAM" id="MobiDB-lite"/>
    </source>
</evidence>
<feature type="region of interest" description="Disordered" evidence="1">
    <location>
        <begin position="111"/>
        <end position="132"/>
    </location>
</feature>
<organism evidence="2 3">
    <name type="scientific">Prorocentrum cordatum</name>
    <dbReference type="NCBI Taxonomy" id="2364126"/>
    <lineage>
        <taxon>Eukaryota</taxon>
        <taxon>Sar</taxon>
        <taxon>Alveolata</taxon>
        <taxon>Dinophyceae</taxon>
        <taxon>Prorocentrales</taxon>
        <taxon>Prorocentraceae</taxon>
        <taxon>Prorocentrum</taxon>
    </lineage>
</organism>
<sequence>MEEPTPLPEDRQAERSMPSTGETDRAFIERMFTKFDDSFVELRAAGLRGDMGKVHKQLISHQGQIDHGRRHMDSLDKHAEMGKRFADIEAQTAILKAEQLAAQKEIETLKRNPVPGPAVGGGPLPPRGPRWAQTPRNLRDIFVMTNLRWNVRDVDCERAARAFLAEVGADQNDISELKAPCDYGSLVEVKSRLLRIQKLAMNGLSGQLIWMGTISTKEERAPAKAWTGLKEQVPDVDKAVKADATVAFSDRSRQVYIDHAMTFRFSLGEVKWAACEEGGPVHWWQCSLKEVVAK</sequence>
<name>A0ABN9UBC6_9DINO</name>
<protein>
    <submittedName>
        <fullName evidence="2">Uncharacterized protein</fullName>
    </submittedName>
</protein>
<reference evidence="2" key="1">
    <citation type="submission" date="2023-10" db="EMBL/GenBank/DDBJ databases">
        <authorList>
            <person name="Chen Y."/>
            <person name="Shah S."/>
            <person name="Dougan E. K."/>
            <person name="Thang M."/>
            <person name="Chan C."/>
        </authorList>
    </citation>
    <scope>NUCLEOTIDE SEQUENCE [LARGE SCALE GENOMIC DNA]</scope>
</reference>
<dbReference type="Proteomes" id="UP001189429">
    <property type="component" value="Unassembled WGS sequence"/>
</dbReference>
<dbReference type="EMBL" id="CAUYUJ010015601">
    <property type="protein sequence ID" value="CAK0856075.1"/>
    <property type="molecule type" value="Genomic_DNA"/>
</dbReference>
<evidence type="ECO:0000313" key="2">
    <source>
        <dbReference type="EMBL" id="CAK0856075.1"/>
    </source>
</evidence>
<comment type="caution">
    <text evidence="2">The sequence shown here is derived from an EMBL/GenBank/DDBJ whole genome shotgun (WGS) entry which is preliminary data.</text>
</comment>